<comment type="similarity">
    <text evidence="1 7">Belongs to the universal ribosomal protein uS4 family.</text>
</comment>
<dbReference type="Gene3D" id="1.10.1050.10">
    <property type="entry name" value="Ribosomal Protein S4 Delta 41, Chain A, domain 1"/>
    <property type="match status" value="1"/>
</dbReference>
<dbReference type="AlphaFoldDB" id="A0A2H0BG57"/>
<dbReference type="SMART" id="SM00363">
    <property type="entry name" value="S4"/>
    <property type="match status" value="1"/>
</dbReference>
<evidence type="ECO:0000259" key="9">
    <source>
        <dbReference type="SMART" id="SM00363"/>
    </source>
</evidence>
<evidence type="ECO:0000256" key="4">
    <source>
        <dbReference type="ARBA" id="ARBA00022980"/>
    </source>
</evidence>
<evidence type="ECO:0000256" key="6">
    <source>
        <dbReference type="ARBA" id="ARBA00035254"/>
    </source>
</evidence>
<feature type="domain" description="Small ribosomal subunit protein uS4 N-terminal" evidence="10">
    <location>
        <begin position="3"/>
        <end position="82"/>
    </location>
</feature>
<dbReference type="PANTHER" id="PTHR11831:SF4">
    <property type="entry name" value="SMALL RIBOSOMAL SUBUNIT PROTEIN US4M"/>
    <property type="match status" value="1"/>
</dbReference>
<evidence type="ECO:0000259" key="10">
    <source>
        <dbReference type="SMART" id="SM01390"/>
    </source>
</evidence>
<dbReference type="GO" id="GO:0019843">
    <property type="term" value="F:rRNA binding"/>
    <property type="evidence" value="ECO:0007669"/>
    <property type="project" value="UniProtKB-UniRule"/>
</dbReference>
<dbReference type="GO" id="GO:0006412">
    <property type="term" value="P:translation"/>
    <property type="evidence" value="ECO:0007669"/>
    <property type="project" value="UniProtKB-UniRule"/>
</dbReference>
<dbReference type="EMBL" id="PCSU01000030">
    <property type="protein sequence ID" value="PIP56641.1"/>
    <property type="molecule type" value="Genomic_DNA"/>
</dbReference>
<comment type="function">
    <text evidence="7">One of the primary rRNA binding proteins, it binds directly to 16S rRNA where it nucleates assembly of the body of the 30S subunit.</text>
</comment>
<dbReference type="GO" id="GO:0015935">
    <property type="term" value="C:small ribosomal subunit"/>
    <property type="evidence" value="ECO:0007669"/>
    <property type="project" value="InterPro"/>
</dbReference>
<dbReference type="InterPro" id="IPR001912">
    <property type="entry name" value="Ribosomal_uS4_N"/>
</dbReference>
<keyword evidence="2 7" id="KW-0699">rRNA-binding</keyword>
<keyword evidence="4 7" id="KW-0689">Ribosomal protein</keyword>
<organism evidence="11 12">
    <name type="scientific">candidate division WWE3 bacterium CG22_combo_CG10-13_8_21_14_all_39_12</name>
    <dbReference type="NCBI Taxonomy" id="1975094"/>
    <lineage>
        <taxon>Bacteria</taxon>
        <taxon>Katanobacteria</taxon>
    </lineage>
</organism>
<dbReference type="GO" id="GO:0042274">
    <property type="term" value="P:ribosomal small subunit biogenesis"/>
    <property type="evidence" value="ECO:0007669"/>
    <property type="project" value="TreeGrafter"/>
</dbReference>
<evidence type="ECO:0000256" key="8">
    <source>
        <dbReference type="SAM" id="MobiDB-lite"/>
    </source>
</evidence>
<dbReference type="InterPro" id="IPR005709">
    <property type="entry name" value="Ribosomal_uS4_bac-type"/>
</dbReference>
<comment type="function">
    <text evidence="7">With S5 and S12 plays an important role in translational accuracy.</text>
</comment>
<dbReference type="InterPro" id="IPR022801">
    <property type="entry name" value="Ribosomal_uS4"/>
</dbReference>
<comment type="subunit">
    <text evidence="7">Part of the 30S ribosomal subunit. Contacts protein S5. The interaction surface between S4 and S5 is involved in control of translational fidelity.</text>
</comment>
<dbReference type="SUPFAM" id="SSF55174">
    <property type="entry name" value="Alpha-L RNA-binding motif"/>
    <property type="match status" value="1"/>
</dbReference>
<name>A0A2H0BG57_UNCKA</name>
<evidence type="ECO:0000256" key="2">
    <source>
        <dbReference type="ARBA" id="ARBA00022730"/>
    </source>
</evidence>
<sequence>MARYTGPQTKRDRRFKLLPESMVEEPKTRGRHSRKSEFGIRLEEKQKLKHIYGVLEKQFRRYFEQAQKTPMNTGLVLMQQLENRLDNVVYRLGFLPTRRAARQFVNHGNVLVNGKRIDVPSYNVKEGDKVTLKEKALSVPVVVQTLEDHDSTNVPAWLIRSGNIGTVRGILAEDDLRDDIDIQLIIEYYSR</sequence>
<feature type="region of interest" description="Disordered" evidence="8">
    <location>
        <begin position="1"/>
        <end position="36"/>
    </location>
</feature>
<comment type="caution">
    <text evidence="11">The sequence shown here is derived from an EMBL/GenBank/DDBJ whole genome shotgun (WGS) entry which is preliminary data.</text>
</comment>
<feature type="domain" description="RNA-binding S4" evidence="9">
    <location>
        <begin position="83"/>
        <end position="147"/>
    </location>
</feature>
<dbReference type="CDD" id="cd00165">
    <property type="entry name" value="S4"/>
    <property type="match status" value="1"/>
</dbReference>
<dbReference type="NCBIfam" id="TIGR01017">
    <property type="entry name" value="rpsD_bact"/>
    <property type="match status" value="1"/>
</dbReference>
<evidence type="ECO:0000256" key="1">
    <source>
        <dbReference type="ARBA" id="ARBA00007465"/>
    </source>
</evidence>
<evidence type="ECO:0000256" key="3">
    <source>
        <dbReference type="ARBA" id="ARBA00022884"/>
    </source>
</evidence>
<dbReference type="Pfam" id="PF00163">
    <property type="entry name" value="Ribosomal_S4"/>
    <property type="match status" value="1"/>
</dbReference>
<proteinExistence type="inferred from homology"/>
<dbReference type="Proteomes" id="UP000228495">
    <property type="component" value="Unassembled WGS sequence"/>
</dbReference>
<gene>
    <name evidence="7" type="primary">rpsD</name>
    <name evidence="11" type="ORF">COX05_01985</name>
</gene>
<accession>A0A2H0BG57</accession>
<keyword evidence="3 7" id="KW-0694">RNA-binding</keyword>
<dbReference type="InterPro" id="IPR002942">
    <property type="entry name" value="S4_RNA-bd"/>
</dbReference>
<dbReference type="InterPro" id="IPR036986">
    <property type="entry name" value="S4_RNA-bd_sf"/>
</dbReference>
<dbReference type="Gene3D" id="3.10.290.10">
    <property type="entry name" value="RNA-binding S4 domain"/>
    <property type="match status" value="1"/>
</dbReference>
<dbReference type="HAMAP" id="MF_01306_B">
    <property type="entry name" value="Ribosomal_uS4_B"/>
    <property type="match status" value="1"/>
</dbReference>
<dbReference type="PANTHER" id="PTHR11831">
    <property type="entry name" value="30S 40S RIBOSOMAL PROTEIN"/>
    <property type="match status" value="1"/>
</dbReference>
<evidence type="ECO:0000313" key="11">
    <source>
        <dbReference type="EMBL" id="PIP56641.1"/>
    </source>
</evidence>
<keyword evidence="5 7" id="KW-0687">Ribonucleoprotein</keyword>
<evidence type="ECO:0000256" key="5">
    <source>
        <dbReference type="ARBA" id="ARBA00023274"/>
    </source>
</evidence>
<evidence type="ECO:0000313" key="12">
    <source>
        <dbReference type="Proteomes" id="UP000228495"/>
    </source>
</evidence>
<protein>
    <recommendedName>
        <fullName evidence="6 7">Small ribosomal subunit protein uS4</fullName>
    </recommendedName>
</protein>
<reference evidence="11 12" key="1">
    <citation type="submission" date="2017-09" db="EMBL/GenBank/DDBJ databases">
        <title>Depth-based differentiation of microbial function through sediment-hosted aquifers and enrichment of novel symbionts in the deep terrestrial subsurface.</title>
        <authorList>
            <person name="Probst A.J."/>
            <person name="Ladd B."/>
            <person name="Jarett J.K."/>
            <person name="Geller-Mcgrath D.E."/>
            <person name="Sieber C.M."/>
            <person name="Emerson J.B."/>
            <person name="Anantharaman K."/>
            <person name="Thomas B.C."/>
            <person name="Malmstrom R."/>
            <person name="Stieglmeier M."/>
            <person name="Klingl A."/>
            <person name="Woyke T."/>
            <person name="Ryan C.M."/>
            <person name="Banfield J.F."/>
        </authorList>
    </citation>
    <scope>NUCLEOTIDE SEQUENCE [LARGE SCALE GENOMIC DNA]</scope>
    <source>
        <strain evidence="11">CG22_combo_CG10-13_8_21_14_all_39_12</strain>
    </source>
</reference>
<dbReference type="PROSITE" id="PS50889">
    <property type="entry name" value="S4"/>
    <property type="match status" value="1"/>
</dbReference>
<dbReference type="NCBIfam" id="NF003717">
    <property type="entry name" value="PRK05327.1"/>
    <property type="match status" value="1"/>
</dbReference>
<dbReference type="FunFam" id="3.10.290.10:FF:000001">
    <property type="entry name" value="30S ribosomal protein S4"/>
    <property type="match status" value="1"/>
</dbReference>
<dbReference type="SMART" id="SM01390">
    <property type="entry name" value="Ribosomal_S4"/>
    <property type="match status" value="1"/>
</dbReference>
<dbReference type="GO" id="GO:0003735">
    <property type="term" value="F:structural constituent of ribosome"/>
    <property type="evidence" value="ECO:0007669"/>
    <property type="project" value="InterPro"/>
</dbReference>
<evidence type="ECO:0000256" key="7">
    <source>
        <dbReference type="HAMAP-Rule" id="MF_01306"/>
    </source>
</evidence>
<dbReference type="Pfam" id="PF01479">
    <property type="entry name" value="S4"/>
    <property type="match status" value="1"/>
</dbReference>